<name>A0AAV1W3C7_LUPLU</name>
<gene>
    <name evidence="5" type="ORF">LLUT_LOCUS4432</name>
</gene>
<evidence type="ECO:0000313" key="6">
    <source>
        <dbReference type="Proteomes" id="UP001497480"/>
    </source>
</evidence>
<dbReference type="Proteomes" id="UP001497480">
    <property type="component" value="Unassembled WGS sequence"/>
</dbReference>
<dbReference type="InterPro" id="IPR023213">
    <property type="entry name" value="CAT-like_dom_sf"/>
</dbReference>
<dbReference type="InterPro" id="IPR051283">
    <property type="entry name" value="Sec_Metabolite_Acyltrans"/>
</dbReference>
<reference evidence="5 6" key="1">
    <citation type="submission" date="2024-03" db="EMBL/GenBank/DDBJ databases">
        <authorList>
            <person name="Martinez-Hernandez J."/>
        </authorList>
    </citation>
    <scope>NUCLEOTIDE SEQUENCE [LARGE SCALE GENOMIC DNA]</scope>
</reference>
<evidence type="ECO:0000313" key="5">
    <source>
        <dbReference type="EMBL" id="CAL0303372.1"/>
    </source>
</evidence>
<organism evidence="5 6">
    <name type="scientific">Lupinus luteus</name>
    <name type="common">European yellow lupine</name>
    <dbReference type="NCBI Taxonomy" id="3873"/>
    <lineage>
        <taxon>Eukaryota</taxon>
        <taxon>Viridiplantae</taxon>
        <taxon>Streptophyta</taxon>
        <taxon>Embryophyta</taxon>
        <taxon>Tracheophyta</taxon>
        <taxon>Spermatophyta</taxon>
        <taxon>Magnoliopsida</taxon>
        <taxon>eudicotyledons</taxon>
        <taxon>Gunneridae</taxon>
        <taxon>Pentapetalae</taxon>
        <taxon>rosids</taxon>
        <taxon>fabids</taxon>
        <taxon>Fabales</taxon>
        <taxon>Fabaceae</taxon>
        <taxon>Papilionoideae</taxon>
        <taxon>50 kb inversion clade</taxon>
        <taxon>genistoids sensu lato</taxon>
        <taxon>core genistoids</taxon>
        <taxon>Genisteae</taxon>
        <taxon>Lupinus</taxon>
    </lineage>
</organism>
<keyword evidence="6" id="KW-1185">Reference proteome</keyword>
<evidence type="ECO:0000256" key="2">
    <source>
        <dbReference type="ARBA" id="ARBA00022679"/>
    </source>
</evidence>
<feature type="region of interest" description="Disordered" evidence="4">
    <location>
        <begin position="256"/>
        <end position="298"/>
    </location>
</feature>
<comment type="similarity">
    <text evidence="1">Belongs to the plant acyltransferase family.</text>
</comment>
<evidence type="ECO:0000256" key="4">
    <source>
        <dbReference type="SAM" id="MobiDB-lite"/>
    </source>
</evidence>
<dbReference type="FunFam" id="3.30.559.10:FF:000008">
    <property type="entry name" value="Tryptamine hydroxycinnamoyl transferase"/>
    <property type="match status" value="1"/>
</dbReference>
<evidence type="ECO:0000256" key="1">
    <source>
        <dbReference type="ARBA" id="ARBA00009861"/>
    </source>
</evidence>
<evidence type="ECO:0008006" key="7">
    <source>
        <dbReference type="Google" id="ProtNLM"/>
    </source>
</evidence>
<dbReference type="PANTHER" id="PTHR31896">
    <property type="entry name" value="FAMILY REGULATORY PROTEIN, PUTATIVE (AFU_ORTHOLOGUE AFUA_3G14730)-RELATED"/>
    <property type="match status" value="1"/>
</dbReference>
<dbReference type="EMBL" id="CAXHTB010000003">
    <property type="protein sequence ID" value="CAL0303372.1"/>
    <property type="molecule type" value="Genomic_DNA"/>
</dbReference>
<comment type="caution">
    <text evidence="5">The sequence shown here is derived from an EMBL/GenBank/DDBJ whole genome shotgun (WGS) entry which is preliminary data.</text>
</comment>
<dbReference type="AlphaFoldDB" id="A0AAV1W3C7"/>
<evidence type="ECO:0000256" key="3">
    <source>
        <dbReference type="ARBA" id="ARBA00023315"/>
    </source>
</evidence>
<protein>
    <recommendedName>
        <fullName evidence="7">BAHD acyltransferase DCR</fullName>
    </recommendedName>
</protein>
<dbReference type="Gene3D" id="3.30.559.10">
    <property type="entry name" value="Chloramphenicol acetyltransferase-like domain"/>
    <property type="match status" value="2"/>
</dbReference>
<sequence>MADEVVKKEQPLNLKITGKSHVKPEKKIGRKEYQLVTFDLPYLAFYYNQKLLFYKGDSDFERMVKKLKEGLSVVLEEFHQLAGQIGKDEEGVFRVEYDDDMQGVEVSEAIISDEIGVADLTVAESTKILKELIPYSGVLNLEGMHRPLLAIQLTKLKDGLAMGCAFNHAVLDGTSTWQFMSSWANICSGEPSTSAPPFLDRTKARNTCVKLDLSLPEIKLQSNRDAKPDPILIEKPNGDAKPETILNEKLNGDVKPEPILDEKLNGDVKPEPIFDEKLNGDAKPEPKLKEKPNGDAKPEPILREKIFKFSESAIDQIKLTVNQNLPSNDSKPFSTFQTLSTHIWRRVTIARNLKPEDYTVFTVFVDCRKRINPPMPEAYFGNLIQAIFTVTAAGLLLAQPSQFGASLIQKAIEAHDSKAIDERNKEWESSPKIFEFKDAGVNCVAVGSSPRFKVYDIDFGWGKPENVRSGTNNKFDGMIYLYPGKSGGRSIDVELTLEPEAMGRLEQDKEFLLEV</sequence>
<proteinExistence type="inferred from homology"/>
<dbReference type="PANTHER" id="PTHR31896:SF76">
    <property type="entry name" value="BAHD ACYLTRANSFERASE DCR"/>
    <property type="match status" value="1"/>
</dbReference>
<keyword evidence="2" id="KW-0808">Transferase</keyword>
<accession>A0AAV1W3C7</accession>
<dbReference type="GO" id="GO:0016746">
    <property type="term" value="F:acyltransferase activity"/>
    <property type="evidence" value="ECO:0007669"/>
    <property type="project" value="UniProtKB-KW"/>
</dbReference>
<keyword evidence="3" id="KW-0012">Acyltransferase</keyword>
<dbReference type="Pfam" id="PF02458">
    <property type="entry name" value="Transferase"/>
    <property type="match status" value="2"/>
</dbReference>